<name>A0AAI9GRB0_KLEOX</name>
<dbReference type="InterPro" id="IPR025406">
    <property type="entry name" value="DUF4132"/>
</dbReference>
<protein>
    <submittedName>
        <fullName evidence="2">DUF4132 domain-containing protein</fullName>
    </submittedName>
</protein>
<evidence type="ECO:0000313" key="2">
    <source>
        <dbReference type="EMBL" id="EML7080682.1"/>
    </source>
</evidence>
<accession>A0AAI9GRB0</accession>
<comment type="caution">
    <text evidence="2">The sequence shown here is derived from an EMBL/GenBank/DDBJ whole genome shotgun (WGS) entry which is preliminary data.</text>
</comment>
<proteinExistence type="predicted"/>
<sequence length="1186" mass="133710">MTTAQNQNYGMQNAAVGDHRPWLADDASIALTDQINHFSRCRRDRPRPPGHARSEDQLWQDIAASKKAYNTLAAYASCPPDWQFAFAELALRLKASRREGSLLSEAALLWHIGHFEPDLMDSFVARHGLETTVEIVCCSLQLWKKYSDTACKYILTRDIPLDEENALPNWHPRLCGYLSTAPEEEWQRCANKLIAAIPTLSPVMQPLIALLLPERTDIANDMALRFVGQNIPAMGRLKSVVTDDNAIAALRHYPFLPANNFGYISFAATQMADRGIKGMSRTLDVLKEEYAAELCEIFPQLHVADYLGKWLWKVNHPDALKLLILSAGDKNKRLEYLSKASQRHPHAAIAAYAELLKEQENPIWRQTLTTLIAAAPERAEQVLPWISEQAVEVLACCRQQEMQMTCASSDSLPQVLVTPPWLAKTTKAAIPAFDLPTLAVSAVVDPTRKMLESNGEYRQIAQRQATRQTMFIDLPPLEKRSWEPMLLPQTPEQQILWRLGFESWRKTGEEQYEKLPIPQSAVDALLRDDFPTLKAERAKYCGDRRTSWNLAELCYLPGEQAISLLNQIINETDYYGESEILTIFGPAAVPAFLTCLNRDPRRLWHFTASCGTSELALPMARLLRKKTQHAESRDWLLKYPEHAAAGLLPVALGKTKKDREDARLGLRLLAENGRRALIEEVAQRYHQPAVSAALTALLNDITQIKYPSTTAPLPGFWQPTLWRRPQLKTNGLPLGDDALCHLGTLLSFPREVAIHGGLMQVKEACTPETLAAFAWDLYEAWEAAGAPSKENWGFTALGILGDDNTARDLTRFIRAWPGESRHKRAITGLDILAEIGSDIALMQLNGIAQKIKFKALQEAAREKIKQIADKRELTIAELEDRLAPDLGLDDRGTLTLDFGPRRFTVSFDEALKPFVHDESGRRLKDLPKPGKSDDEPRAAEAVSRYRQLKKDVRTIASQQIQRLETAMCLRRRWTAEQFRLFLVDHPLVRHLTRRLIWGVYSQENVLLACFRVAEDNSYSDAEDNPFSLPEGQIGLPHVLEISAEDAAAFGQLYADYELLPPFRQLDRNHYRLTESENRATELTRWRGRQCQAGRIVGLERKGWQRIEDGGSICGMFKPAASGDIVLEVEPFSLLYGETTYDELIPFETVKIVTKGDIDYGKPTFAFATLDTIAASELINDIESLFD</sequence>
<gene>
    <name evidence="2" type="ORF">RYF40_001090</name>
</gene>
<dbReference type="EMBL" id="ABNOCX020000002">
    <property type="protein sequence ID" value="EML7080682.1"/>
    <property type="molecule type" value="Genomic_DNA"/>
</dbReference>
<dbReference type="Pfam" id="PF13569">
    <property type="entry name" value="DUF4132"/>
    <property type="match status" value="1"/>
</dbReference>
<dbReference type="AlphaFoldDB" id="A0AAI9GRB0"/>
<feature type="domain" description="DUF4132" evidence="1">
    <location>
        <begin position="920"/>
        <end position="1103"/>
    </location>
</feature>
<organism evidence="2">
    <name type="scientific">Klebsiella oxytoca</name>
    <dbReference type="NCBI Taxonomy" id="571"/>
    <lineage>
        <taxon>Bacteria</taxon>
        <taxon>Pseudomonadati</taxon>
        <taxon>Pseudomonadota</taxon>
        <taxon>Gammaproteobacteria</taxon>
        <taxon>Enterobacterales</taxon>
        <taxon>Enterobacteriaceae</taxon>
        <taxon>Klebsiella/Raoultella group</taxon>
        <taxon>Klebsiella</taxon>
    </lineage>
</organism>
<reference evidence="2" key="1">
    <citation type="submission" date="2024-02" db="EMBL/GenBank/DDBJ databases">
        <authorList>
            <consortium name="Clinical and Environmental Microbiology Branch: Whole genome sequencing antimicrobial resistance pathogens in the healthcare setting"/>
        </authorList>
    </citation>
    <scope>NUCLEOTIDE SEQUENCE</scope>
    <source>
        <strain evidence="2">2023BB-00086</strain>
    </source>
</reference>
<dbReference type="RefSeq" id="WP_142447421.1">
    <property type="nucleotide sequence ID" value="NZ_CABGIA010000001.1"/>
</dbReference>
<evidence type="ECO:0000259" key="1">
    <source>
        <dbReference type="Pfam" id="PF13569"/>
    </source>
</evidence>